<dbReference type="EMBL" id="CASHSV030000170">
    <property type="protein sequence ID" value="CAJ2651712.1"/>
    <property type="molecule type" value="Genomic_DNA"/>
</dbReference>
<evidence type="ECO:0000313" key="1">
    <source>
        <dbReference type="EMBL" id="CAJ2651712.1"/>
    </source>
</evidence>
<organism evidence="1 2">
    <name type="scientific">Trifolium pratense</name>
    <name type="common">Red clover</name>
    <dbReference type="NCBI Taxonomy" id="57577"/>
    <lineage>
        <taxon>Eukaryota</taxon>
        <taxon>Viridiplantae</taxon>
        <taxon>Streptophyta</taxon>
        <taxon>Embryophyta</taxon>
        <taxon>Tracheophyta</taxon>
        <taxon>Spermatophyta</taxon>
        <taxon>Magnoliopsida</taxon>
        <taxon>eudicotyledons</taxon>
        <taxon>Gunneridae</taxon>
        <taxon>Pentapetalae</taxon>
        <taxon>rosids</taxon>
        <taxon>fabids</taxon>
        <taxon>Fabales</taxon>
        <taxon>Fabaceae</taxon>
        <taxon>Papilionoideae</taxon>
        <taxon>50 kb inversion clade</taxon>
        <taxon>NPAAA clade</taxon>
        <taxon>Hologalegina</taxon>
        <taxon>IRL clade</taxon>
        <taxon>Trifolieae</taxon>
        <taxon>Trifolium</taxon>
    </lineage>
</organism>
<comment type="caution">
    <text evidence="1">The sequence shown here is derived from an EMBL/GenBank/DDBJ whole genome shotgun (WGS) entry which is preliminary data.</text>
</comment>
<name>A0ACB0K336_TRIPR</name>
<dbReference type="Proteomes" id="UP001177021">
    <property type="component" value="Unassembled WGS sequence"/>
</dbReference>
<reference evidence="1" key="1">
    <citation type="submission" date="2023-10" db="EMBL/GenBank/DDBJ databases">
        <authorList>
            <person name="Rodriguez Cubillos JULIANA M."/>
            <person name="De Vega J."/>
        </authorList>
    </citation>
    <scope>NUCLEOTIDE SEQUENCE</scope>
</reference>
<sequence>MSNYKRSRARGTMNPPKDLHILDPSLPTLKCPIIRGAGLEAREGHTITVVGQRLFIFVGCGKSADNYNEVYILNAGNHCHLIGHSVNSCNKLHPKAPIIGEGRPKKGLAVQQQYRPKPIELVGTSHSTEKSDHVDEKSVHVVPKSTTMARTQEPQVDDSDTEIEEVVIFEQDDGQGGKKTHEPEFVKSPSGHNNNDSKDAGIVAEQIQPDSTTDELVQHNNTDEGFVRHDISQVAQHASSSNNVPETPLLDQGNGIRVTQDLDLPLVAQQDVSLIRQAGVDMVEQEQFTISLQGSKEETAQES</sequence>
<gene>
    <name evidence="1" type="ORF">MILVUS5_LOCUS19307</name>
</gene>
<keyword evidence="2" id="KW-1185">Reference proteome</keyword>
<evidence type="ECO:0000313" key="2">
    <source>
        <dbReference type="Proteomes" id="UP001177021"/>
    </source>
</evidence>
<accession>A0ACB0K336</accession>
<proteinExistence type="predicted"/>
<protein>
    <submittedName>
        <fullName evidence="1">Uncharacterized protein</fullName>
    </submittedName>
</protein>